<dbReference type="PANTHER" id="PTHR43142:SF1">
    <property type="entry name" value="CARBOXYLIC ESTER HYDROLASE"/>
    <property type="match status" value="1"/>
</dbReference>
<dbReference type="PROSITE" id="PS00122">
    <property type="entry name" value="CARBOXYLESTERASE_B_1"/>
    <property type="match status" value="1"/>
</dbReference>
<dbReference type="SUPFAM" id="SSF53474">
    <property type="entry name" value="alpha/beta-Hydrolases"/>
    <property type="match status" value="1"/>
</dbReference>
<evidence type="ECO:0000256" key="2">
    <source>
        <dbReference type="ARBA" id="ARBA00022801"/>
    </source>
</evidence>
<dbReference type="OrthoDB" id="3200163at2759"/>
<feature type="transmembrane region" description="Helical" evidence="3">
    <location>
        <begin position="40"/>
        <end position="66"/>
    </location>
</feature>
<protein>
    <recommendedName>
        <fullName evidence="4">Carboxylesterase type B domain-containing protein</fullName>
    </recommendedName>
</protein>
<keyword evidence="6" id="KW-1185">Reference proteome</keyword>
<evidence type="ECO:0000256" key="3">
    <source>
        <dbReference type="SAM" id="Phobius"/>
    </source>
</evidence>
<comment type="similarity">
    <text evidence="1">Belongs to the type-B carboxylesterase/lipase family.</text>
</comment>
<evidence type="ECO:0000256" key="1">
    <source>
        <dbReference type="ARBA" id="ARBA00005964"/>
    </source>
</evidence>
<evidence type="ECO:0000259" key="4">
    <source>
        <dbReference type="Pfam" id="PF00135"/>
    </source>
</evidence>
<dbReference type="InterPro" id="IPR029058">
    <property type="entry name" value="AB_hydrolase_fold"/>
</dbReference>
<keyword evidence="3" id="KW-0472">Membrane</keyword>
<dbReference type="PANTHER" id="PTHR43142">
    <property type="entry name" value="CARBOXYLIC ESTER HYDROLASE"/>
    <property type="match status" value="1"/>
</dbReference>
<dbReference type="Gene3D" id="3.40.50.1820">
    <property type="entry name" value="alpha/beta hydrolase"/>
    <property type="match status" value="1"/>
</dbReference>
<organism evidence="5">
    <name type="scientific">Oikopleura dioica</name>
    <name type="common">Tunicate</name>
    <dbReference type="NCBI Taxonomy" id="34765"/>
    <lineage>
        <taxon>Eukaryota</taxon>
        <taxon>Metazoa</taxon>
        <taxon>Chordata</taxon>
        <taxon>Tunicata</taxon>
        <taxon>Appendicularia</taxon>
        <taxon>Copelata</taxon>
        <taxon>Oikopleuridae</taxon>
        <taxon>Oikopleura</taxon>
    </lineage>
</organism>
<dbReference type="Proteomes" id="UP000001307">
    <property type="component" value="Unassembled WGS sequence"/>
</dbReference>
<accession>E4X6I0</accession>
<dbReference type="InterPro" id="IPR019826">
    <property type="entry name" value="Carboxylesterase_B_AS"/>
</dbReference>
<feature type="domain" description="Carboxylesterase type B" evidence="4">
    <location>
        <begin position="302"/>
        <end position="606"/>
    </location>
</feature>
<dbReference type="GO" id="GO:0016787">
    <property type="term" value="F:hydrolase activity"/>
    <property type="evidence" value="ECO:0007669"/>
    <property type="project" value="UniProtKB-KW"/>
</dbReference>
<reference evidence="5" key="1">
    <citation type="journal article" date="2010" name="Science">
        <title>Plasticity of animal genome architecture unmasked by rapid evolution of a pelagic tunicate.</title>
        <authorList>
            <person name="Denoeud F."/>
            <person name="Henriet S."/>
            <person name="Mungpakdee S."/>
            <person name="Aury J.M."/>
            <person name="Da Silva C."/>
            <person name="Brinkmann H."/>
            <person name="Mikhaleva J."/>
            <person name="Olsen L.C."/>
            <person name="Jubin C."/>
            <person name="Canestro C."/>
            <person name="Bouquet J.M."/>
            <person name="Danks G."/>
            <person name="Poulain J."/>
            <person name="Campsteijn C."/>
            <person name="Adamski M."/>
            <person name="Cross I."/>
            <person name="Yadetie F."/>
            <person name="Muffato M."/>
            <person name="Louis A."/>
            <person name="Butcher S."/>
            <person name="Tsagkogeorga G."/>
            <person name="Konrad A."/>
            <person name="Singh S."/>
            <person name="Jensen M.F."/>
            <person name="Cong E.H."/>
            <person name="Eikeseth-Otteraa H."/>
            <person name="Noel B."/>
            <person name="Anthouard V."/>
            <person name="Porcel B.M."/>
            <person name="Kachouri-Lafond R."/>
            <person name="Nishino A."/>
            <person name="Ugolini M."/>
            <person name="Chourrout P."/>
            <person name="Nishida H."/>
            <person name="Aasland R."/>
            <person name="Huzurbazar S."/>
            <person name="Westhof E."/>
            <person name="Delsuc F."/>
            <person name="Lehrach H."/>
            <person name="Reinhardt R."/>
            <person name="Weissenbach J."/>
            <person name="Roy S.W."/>
            <person name="Artiguenave F."/>
            <person name="Postlethwait J.H."/>
            <person name="Manak J.R."/>
            <person name="Thompson E.M."/>
            <person name="Jaillon O."/>
            <person name="Du Pasquier L."/>
            <person name="Boudinot P."/>
            <person name="Liberles D.A."/>
            <person name="Volff J.N."/>
            <person name="Philippe H."/>
            <person name="Lenhard B."/>
            <person name="Roest Crollius H."/>
            <person name="Wincker P."/>
            <person name="Chourrout D."/>
        </authorList>
    </citation>
    <scope>NUCLEOTIDE SEQUENCE [LARGE SCALE GENOMIC DNA]</scope>
</reference>
<dbReference type="SUPFAM" id="SSF53448">
    <property type="entry name" value="Nucleotide-diphospho-sugar transferases"/>
    <property type="match status" value="1"/>
</dbReference>
<dbReference type="EMBL" id="FN653027">
    <property type="protein sequence ID" value="CBY07862.1"/>
    <property type="molecule type" value="Genomic_DNA"/>
</dbReference>
<gene>
    <name evidence="5" type="ORF">GSOID_T00003218001</name>
</gene>
<evidence type="ECO:0000313" key="5">
    <source>
        <dbReference type="EMBL" id="CBY07862.1"/>
    </source>
</evidence>
<dbReference type="InParanoid" id="E4X6I0"/>
<keyword evidence="2" id="KW-0378">Hydrolase</keyword>
<keyword evidence="3" id="KW-0812">Transmembrane</keyword>
<evidence type="ECO:0000313" key="6">
    <source>
        <dbReference type="Proteomes" id="UP000001307"/>
    </source>
</evidence>
<name>E4X6I0_OIKDI</name>
<proteinExistence type="inferred from homology"/>
<sequence length="875" mass="99337">MLLKIDNDASTEHSIFKKNKIHLHISARESKMNSSEGLRLCFLTLLVFVASSMVLTVGMVSLTGLLGSSQKKSFRRSMISNNDEYSSQIKTAGKIKRIAFGSVANGQYEKKLHFRPSKEKEISIGYILCLDGSTNGDFLVEQFIASAKSILAFTNSKVNFRIATNDVEQVSELVQKIFPEDASFEMSFDIRQDATRREMNILKDVLKFKGCGHLKVTFHQTFSDLDKVLLIDADTIFLRPAEELFDIFEGLGPKAAVGMAEEHPWNQKGYYSHRPYAHNKYGLNGGLLLYNVPRKACGVNLLGITFAKAERFSKPELFRYESESIIDATTDGNSCFPFTYNRTDSEDCLNVNIYLPPGATEGSNLPVMVYLHGGAFYSGTNDIDRIRGDRLAAEQNIIVVEPNYRLHGFGFWTLDEPDEDGFIANWGILDQRAALEWTSKFIVGFGGDSENVNLSGCSAGGQSSFIHFVSEESWRFFKNILSWSPPVGMPLYTVEKARTFYHEAADKLGCLIENNGAKVQDMDCLRNKTAVEIKNVLELGPIISDVLENDIVQHLEEPYAPLIDGIVIKEDVHTGIKAGHVKSNTKLYVGITENESEEFLEDILWKEDTRLPGLILTDLDKPFFQYYDIRQARIPLKFYEEVIYNNLGFKKGDELLEVLGCRQKCKDAEVDEKFFLPRAPGFDNITDLVDQIEQLIEDFLANRPWEARCDCSAEMERWLTSWSFAGHLRNALDYLEMEKLNISAILETARVAYPLGAPLRKYMKNCYELACHCVTGEYYLFANEQVNTQVREGWEGNGMVDPADEAFGMSYRDIVGKFLRNEEITELEEYKPSTHSWNILRNTTGNCGNDFCVTQEKQFDELLNLYDEFDMWLEL</sequence>
<dbReference type="Pfam" id="PF00135">
    <property type="entry name" value="COesterase"/>
    <property type="match status" value="1"/>
</dbReference>
<dbReference type="AlphaFoldDB" id="E4X6I0"/>
<dbReference type="ESTHER" id="oikdi-e4x6i0">
    <property type="family name" value="Cholinesterase-like"/>
</dbReference>
<keyword evidence="3" id="KW-1133">Transmembrane helix</keyword>
<dbReference type="InterPro" id="IPR002018">
    <property type="entry name" value="CarbesteraseB"/>
</dbReference>
<dbReference type="InterPro" id="IPR029044">
    <property type="entry name" value="Nucleotide-diphossugar_trans"/>
</dbReference>